<dbReference type="InterPro" id="IPR002915">
    <property type="entry name" value="DeoC/FbaB/LacD_aldolase"/>
</dbReference>
<evidence type="ECO:0000256" key="1">
    <source>
        <dbReference type="ARBA" id="ARBA00010936"/>
    </source>
</evidence>
<dbReference type="PANTHER" id="PTHR10889">
    <property type="entry name" value="DEOXYRIBOSE-PHOSPHATE ALDOLASE"/>
    <property type="match status" value="1"/>
</dbReference>
<comment type="catalytic activity">
    <reaction evidence="5 7">
        <text>2-deoxy-D-ribose 5-phosphate = D-glyceraldehyde 3-phosphate + acetaldehyde</text>
        <dbReference type="Rhea" id="RHEA:12821"/>
        <dbReference type="ChEBI" id="CHEBI:15343"/>
        <dbReference type="ChEBI" id="CHEBI:59776"/>
        <dbReference type="ChEBI" id="CHEBI:62877"/>
        <dbReference type="EC" id="4.1.2.4"/>
    </reaction>
</comment>
<comment type="caution">
    <text evidence="8">The sequence shown here is derived from an EMBL/GenBank/DDBJ whole genome shotgun (WGS) entry which is preliminary data.</text>
</comment>
<reference evidence="8" key="1">
    <citation type="submission" date="2020-08" db="EMBL/GenBank/DDBJ databases">
        <title>Lewinella bacteria from marine environments.</title>
        <authorList>
            <person name="Zhong Y."/>
        </authorList>
    </citation>
    <scope>NUCLEOTIDE SEQUENCE</scope>
    <source>
        <strain evidence="8">KCTC 42187</strain>
    </source>
</reference>
<dbReference type="HAMAP" id="MF_00114">
    <property type="entry name" value="DeoC_type1"/>
    <property type="match status" value="1"/>
</dbReference>
<keyword evidence="4 7" id="KW-0704">Schiff base</keyword>
<accession>A0A923PJZ8</accession>
<dbReference type="EC" id="4.1.2.4" evidence="7"/>
<dbReference type="SUPFAM" id="SSF51569">
    <property type="entry name" value="Aldolase"/>
    <property type="match status" value="1"/>
</dbReference>
<dbReference type="InterPro" id="IPR028581">
    <property type="entry name" value="DeoC_typeI"/>
</dbReference>
<proteinExistence type="inferred from homology"/>
<dbReference type="Gene3D" id="3.20.20.70">
    <property type="entry name" value="Aldolase class I"/>
    <property type="match status" value="1"/>
</dbReference>
<sequence>MNNLIDHTYLAPDCTGEDIERVCREAITHDFYAVCVPPFFIGRASKLLHGSSVKLATVIAFPYGYAETAVKIQEIRRAMDEGADELDIVINLSALKSGDWAYVTADLAAAATAVRLRGKVSKVIIEIGDLNEQERRKVCDICNEIKPNFVKTSTGTRGGAKVEDVLYLRAQLLPEIKIKASGGIRTRQMAEQLVAAGADRLGTSAGPALLG</sequence>
<dbReference type="PIRSF" id="PIRSF001357">
    <property type="entry name" value="DeoC"/>
    <property type="match status" value="1"/>
</dbReference>
<dbReference type="GO" id="GO:0006018">
    <property type="term" value="P:2-deoxyribose 1-phosphate catabolic process"/>
    <property type="evidence" value="ECO:0007669"/>
    <property type="project" value="UniProtKB-UniRule"/>
</dbReference>
<dbReference type="PANTHER" id="PTHR10889:SF1">
    <property type="entry name" value="DEOXYRIBOSE-PHOSPHATE ALDOLASE"/>
    <property type="match status" value="1"/>
</dbReference>
<feature type="active site" description="Proton donor/acceptor" evidence="7">
    <location>
        <position position="179"/>
    </location>
</feature>
<dbReference type="Proteomes" id="UP000650081">
    <property type="component" value="Unassembled WGS sequence"/>
</dbReference>
<protein>
    <recommendedName>
        <fullName evidence="7">Deoxyribose-phosphate aldolase</fullName>
        <shortName evidence="7">DERA</shortName>
        <ecNumber evidence="7">4.1.2.4</ecNumber>
    </recommendedName>
    <alternativeName>
        <fullName evidence="7">2-deoxy-D-ribose 5-phosphate aldolase</fullName>
    </alternativeName>
    <alternativeName>
        <fullName evidence="7">Phosphodeoxyriboaldolase</fullName>
        <shortName evidence="7">Deoxyriboaldolase</shortName>
    </alternativeName>
</protein>
<evidence type="ECO:0000256" key="5">
    <source>
        <dbReference type="ARBA" id="ARBA00048791"/>
    </source>
</evidence>
<dbReference type="FunFam" id="3.20.20.70:FF:000044">
    <property type="entry name" value="Deoxyribose-phosphate aldolase"/>
    <property type="match status" value="1"/>
</dbReference>
<evidence type="ECO:0000256" key="2">
    <source>
        <dbReference type="ARBA" id="ARBA00022490"/>
    </source>
</evidence>
<dbReference type="EMBL" id="JACSIT010000104">
    <property type="protein sequence ID" value="MBC6994739.1"/>
    <property type="molecule type" value="Genomic_DNA"/>
</dbReference>
<name>A0A923PJZ8_9BACT</name>
<dbReference type="SMART" id="SM01133">
    <property type="entry name" value="DeoC"/>
    <property type="match status" value="1"/>
</dbReference>
<keyword evidence="2 7" id="KW-0963">Cytoplasm</keyword>
<comment type="function">
    <text evidence="6 7">Catalyzes a reversible aldol reaction between acetaldehyde and D-glyceraldehyde 3-phosphate to generate 2-deoxy-D-ribose 5-phosphate.</text>
</comment>
<comment type="similarity">
    <text evidence="1 7">Belongs to the DeoC/FbaB aldolase family. DeoC type 1 subfamily.</text>
</comment>
<dbReference type="InterPro" id="IPR013785">
    <property type="entry name" value="Aldolase_TIM"/>
</dbReference>
<dbReference type="RefSeq" id="WP_187466812.1">
    <property type="nucleotide sequence ID" value="NZ_JACSIT010000104.1"/>
</dbReference>
<dbReference type="InterPro" id="IPR011343">
    <property type="entry name" value="DeoC"/>
</dbReference>
<organism evidence="8 9">
    <name type="scientific">Neolewinella lacunae</name>
    <dbReference type="NCBI Taxonomy" id="1517758"/>
    <lineage>
        <taxon>Bacteria</taxon>
        <taxon>Pseudomonadati</taxon>
        <taxon>Bacteroidota</taxon>
        <taxon>Saprospiria</taxon>
        <taxon>Saprospirales</taxon>
        <taxon>Lewinellaceae</taxon>
        <taxon>Neolewinella</taxon>
    </lineage>
</organism>
<dbReference type="AlphaFoldDB" id="A0A923PJZ8"/>
<feature type="active site" description="Proton donor/acceptor" evidence="7">
    <location>
        <position position="87"/>
    </location>
</feature>
<keyword evidence="9" id="KW-1185">Reference proteome</keyword>
<evidence type="ECO:0000256" key="7">
    <source>
        <dbReference type="HAMAP-Rule" id="MF_00114"/>
    </source>
</evidence>
<evidence type="ECO:0000313" key="9">
    <source>
        <dbReference type="Proteomes" id="UP000650081"/>
    </source>
</evidence>
<keyword evidence="3 7" id="KW-0456">Lyase</keyword>
<dbReference type="GO" id="GO:0016052">
    <property type="term" value="P:carbohydrate catabolic process"/>
    <property type="evidence" value="ECO:0007669"/>
    <property type="project" value="TreeGrafter"/>
</dbReference>
<gene>
    <name evidence="7 8" type="primary">deoC</name>
    <name evidence="8" type="ORF">H9S92_11225</name>
</gene>
<dbReference type="Pfam" id="PF01791">
    <property type="entry name" value="DeoC"/>
    <property type="match status" value="1"/>
</dbReference>
<evidence type="ECO:0000256" key="6">
    <source>
        <dbReference type="ARBA" id="ARBA00056337"/>
    </source>
</evidence>
<evidence type="ECO:0000256" key="4">
    <source>
        <dbReference type="ARBA" id="ARBA00023270"/>
    </source>
</evidence>
<comment type="subcellular location">
    <subcellularLocation>
        <location evidence="7">Cytoplasm</location>
    </subcellularLocation>
</comment>
<evidence type="ECO:0000256" key="3">
    <source>
        <dbReference type="ARBA" id="ARBA00023239"/>
    </source>
</evidence>
<dbReference type="GO" id="GO:0005737">
    <property type="term" value="C:cytoplasm"/>
    <property type="evidence" value="ECO:0007669"/>
    <property type="project" value="UniProtKB-SubCell"/>
</dbReference>
<dbReference type="GO" id="GO:0009264">
    <property type="term" value="P:deoxyribonucleotide catabolic process"/>
    <property type="evidence" value="ECO:0007669"/>
    <property type="project" value="UniProtKB-UniRule"/>
</dbReference>
<evidence type="ECO:0000313" key="8">
    <source>
        <dbReference type="EMBL" id="MBC6994739.1"/>
    </source>
</evidence>
<comment type="pathway">
    <text evidence="7">Carbohydrate degradation; 2-deoxy-D-ribose 1-phosphate degradation; D-glyceraldehyde 3-phosphate and acetaldehyde from 2-deoxy-alpha-D-ribose 1-phosphate: step 2/2.</text>
</comment>
<dbReference type="CDD" id="cd00959">
    <property type="entry name" value="DeoC"/>
    <property type="match status" value="1"/>
</dbReference>
<feature type="active site" description="Schiff-base intermediate with acetaldehyde" evidence="7">
    <location>
        <position position="151"/>
    </location>
</feature>
<dbReference type="GO" id="GO:0004139">
    <property type="term" value="F:deoxyribose-phosphate aldolase activity"/>
    <property type="evidence" value="ECO:0007669"/>
    <property type="project" value="UniProtKB-UniRule"/>
</dbReference>
<dbReference type="NCBIfam" id="TIGR00126">
    <property type="entry name" value="deoC"/>
    <property type="match status" value="1"/>
</dbReference>